<feature type="domain" description="Thymidylate synthase/dCMP hydroxymethylase" evidence="6">
    <location>
        <begin position="7"/>
        <end position="277"/>
    </location>
</feature>
<gene>
    <name evidence="5 7" type="primary">thyA</name>
    <name evidence="7" type="ORF">H9911_01095</name>
</gene>
<comment type="catalytic activity">
    <reaction evidence="5">
        <text>dUMP + (6R)-5,10-methylene-5,6,7,8-tetrahydrofolate = 7,8-dihydrofolate + dTMP</text>
        <dbReference type="Rhea" id="RHEA:12104"/>
        <dbReference type="ChEBI" id="CHEBI:15636"/>
        <dbReference type="ChEBI" id="CHEBI:57451"/>
        <dbReference type="ChEBI" id="CHEBI:63528"/>
        <dbReference type="ChEBI" id="CHEBI:246422"/>
        <dbReference type="EC" id="2.1.1.45"/>
    </reaction>
</comment>
<feature type="binding site" description="in other chain" evidence="5">
    <location>
        <begin position="224"/>
        <end position="226"/>
    </location>
    <ligand>
        <name>dUMP</name>
        <dbReference type="ChEBI" id="CHEBI:246422"/>
        <note>ligand shared between dimeric partners</note>
    </ligand>
</feature>
<feature type="binding site" evidence="5">
    <location>
        <position position="281"/>
    </location>
    <ligand>
        <name>(6R)-5,10-methylene-5,6,7,8-tetrahydrofolate</name>
        <dbReference type="ChEBI" id="CHEBI:15636"/>
    </ligand>
</feature>
<comment type="caution">
    <text evidence="5">Lacks conserved residue(s) required for the propagation of feature annotation.</text>
</comment>
<dbReference type="Pfam" id="PF00303">
    <property type="entry name" value="Thymidylat_synt"/>
    <property type="match status" value="1"/>
</dbReference>
<keyword evidence="4 5" id="KW-0545">Nucleotide biosynthesis</keyword>
<dbReference type="InterPro" id="IPR045097">
    <property type="entry name" value="Thymidate_synth/dCMP_Mease"/>
</dbReference>
<feature type="binding site" evidence="5">
    <location>
        <position position="186"/>
    </location>
    <ligand>
        <name>(6R)-5,10-methylene-5,6,7,8-tetrahydrofolate</name>
        <dbReference type="ChEBI" id="CHEBI:15636"/>
    </ligand>
</feature>
<dbReference type="CDD" id="cd00351">
    <property type="entry name" value="TS_Pyrimidine_HMase"/>
    <property type="match status" value="1"/>
</dbReference>
<evidence type="ECO:0000256" key="1">
    <source>
        <dbReference type="ARBA" id="ARBA00011947"/>
    </source>
</evidence>
<keyword evidence="3 5" id="KW-0808">Transferase</keyword>
<dbReference type="SUPFAM" id="SSF55831">
    <property type="entry name" value="Thymidylate synthase/dCMP hydroxymethylase"/>
    <property type="match status" value="1"/>
</dbReference>
<dbReference type="InterPro" id="IPR036926">
    <property type="entry name" value="Thymidate_synth/dCMP_Mease_sf"/>
</dbReference>
<dbReference type="NCBIfam" id="TIGR03284">
    <property type="entry name" value="thym_sym"/>
    <property type="match status" value="1"/>
</dbReference>
<evidence type="ECO:0000256" key="2">
    <source>
        <dbReference type="ARBA" id="ARBA00022603"/>
    </source>
</evidence>
<dbReference type="GO" id="GO:0005829">
    <property type="term" value="C:cytosol"/>
    <property type="evidence" value="ECO:0007669"/>
    <property type="project" value="TreeGrafter"/>
</dbReference>
<dbReference type="EMBL" id="DWUV01000023">
    <property type="protein sequence ID" value="HJD33120.1"/>
    <property type="molecule type" value="Genomic_DNA"/>
</dbReference>
<dbReference type="PANTHER" id="PTHR11548">
    <property type="entry name" value="THYMIDYLATE SYNTHASE 1"/>
    <property type="match status" value="1"/>
</dbReference>
<keyword evidence="5" id="KW-0963">Cytoplasm</keyword>
<dbReference type="PANTHER" id="PTHR11548:SF1">
    <property type="entry name" value="THYMIDYLATE SYNTHASE 1"/>
    <property type="match status" value="1"/>
</dbReference>
<evidence type="ECO:0000313" key="8">
    <source>
        <dbReference type="Proteomes" id="UP000823897"/>
    </source>
</evidence>
<comment type="subcellular location">
    <subcellularLocation>
        <location evidence="5">Cytoplasm</location>
    </subcellularLocation>
</comment>
<dbReference type="EC" id="2.1.1.45" evidence="1 5"/>
<evidence type="ECO:0000313" key="7">
    <source>
        <dbReference type="EMBL" id="HJD33120.1"/>
    </source>
</evidence>
<feature type="active site" description="Nucleophile" evidence="5">
    <location>
        <position position="157"/>
    </location>
</feature>
<dbReference type="InterPro" id="IPR000398">
    <property type="entry name" value="Thymidylate_synthase"/>
</dbReference>
<comment type="similarity">
    <text evidence="5">Belongs to the thymidylate synthase family. Bacterial-type ThyA subfamily.</text>
</comment>
<evidence type="ECO:0000259" key="6">
    <source>
        <dbReference type="Pfam" id="PF00303"/>
    </source>
</evidence>
<evidence type="ECO:0000256" key="3">
    <source>
        <dbReference type="ARBA" id="ARBA00022679"/>
    </source>
</evidence>
<feature type="binding site" evidence="5">
    <location>
        <begin position="137"/>
        <end position="138"/>
    </location>
    <ligand>
        <name>dUMP</name>
        <dbReference type="ChEBI" id="CHEBI:246422"/>
        <note>ligand shared between dimeric partners</note>
    </ligand>
</feature>
<proteinExistence type="inferred from homology"/>
<dbReference type="InterPro" id="IPR023451">
    <property type="entry name" value="Thymidate_synth/dCMP_Mease_dom"/>
</dbReference>
<feature type="binding site" description="in other chain" evidence="5">
    <location>
        <position position="194"/>
    </location>
    <ligand>
        <name>dUMP</name>
        <dbReference type="ChEBI" id="CHEBI:246422"/>
        <note>ligand shared between dimeric partners</note>
    </ligand>
</feature>
<dbReference type="GO" id="GO:0006235">
    <property type="term" value="P:dTTP biosynthetic process"/>
    <property type="evidence" value="ECO:0007669"/>
    <property type="project" value="UniProtKB-UniRule"/>
</dbReference>
<evidence type="ECO:0000256" key="5">
    <source>
        <dbReference type="HAMAP-Rule" id="MF_00008"/>
    </source>
</evidence>
<comment type="pathway">
    <text evidence="5">Pyrimidine metabolism; dTTP biosynthesis.</text>
</comment>
<keyword evidence="2 5" id="KW-0489">Methyltransferase</keyword>
<dbReference type="Proteomes" id="UP000823897">
    <property type="component" value="Unassembled WGS sequence"/>
</dbReference>
<comment type="function">
    <text evidence="5">Catalyzes the reductive methylation of 2'-deoxyuridine-5'-monophosphate (dUMP) to 2'-deoxythymidine-5'-monophosphate (dTMP) while utilizing 5,10-methylenetetrahydrofolate (mTHF) as the methyl donor and reductant in the reaction, yielding dihydrofolate (DHF) as a by-product. This enzymatic reaction provides an intracellular de novo source of dTMP, an essential precursor for DNA biosynthesis.</text>
</comment>
<dbReference type="GO" id="GO:0004799">
    <property type="term" value="F:thymidylate synthase activity"/>
    <property type="evidence" value="ECO:0007669"/>
    <property type="project" value="UniProtKB-UniRule"/>
</dbReference>
<dbReference type="HAMAP" id="MF_00008">
    <property type="entry name" value="Thymidy_synth_bact"/>
    <property type="match status" value="1"/>
</dbReference>
<dbReference type="GO" id="GO:0032259">
    <property type="term" value="P:methylation"/>
    <property type="evidence" value="ECO:0007669"/>
    <property type="project" value="UniProtKB-KW"/>
</dbReference>
<reference evidence="7" key="1">
    <citation type="journal article" date="2021" name="PeerJ">
        <title>Extensive microbial diversity within the chicken gut microbiome revealed by metagenomics and culture.</title>
        <authorList>
            <person name="Gilroy R."/>
            <person name="Ravi A."/>
            <person name="Getino M."/>
            <person name="Pursley I."/>
            <person name="Horton D.L."/>
            <person name="Alikhan N.F."/>
            <person name="Baker D."/>
            <person name="Gharbi K."/>
            <person name="Hall N."/>
            <person name="Watson M."/>
            <person name="Adriaenssens E.M."/>
            <person name="Foster-Nyarko E."/>
            <person name="Jarju S."/>
            <person name="Secka A."/>
            <person name="Antonio M."/>
            <person name="Oren A."/>
            <person name="Chaudhuri R.R."/>
            <person name="La Ragione R."/>
            <person name="Hildebrand F."/>
            <person name="Pallen M.J."/>
        </authorList>
    </citation>
    <scope>NUCLEOTIDE SEQUENCE</scope>
    <source>
        <strain evidence="7">ChiGjej3B3-11674</strain>
    </source>
</reference>
<evidence type="ECO:0000256" key="4">
    <source>
        <dbReference type="ARBA" id="ARBA00022727"/>
    </source>
</evidence>
<feature type="binding site" description="in other chain" evidence="5">
    <location>
        <begin position="183"/>
        <end position="186"/>
    </location>
    <ligand>
        <name>dUMP</name>
        <dbReference type="ChEBI" id="CHEBI:246422"/>
        <note>ligand shared between dimeric partners</note>
    </ligand>
</feature>
<dbReference type="GO" id="GO:0006231">
    <property type="term" value="P:dTMP biosynthetic process"/>
    <property type="evidence" value="ECO:0007669"/>
    <property type="project" value="UniProtKB-UniRule"/>
</dbReference>
<protein>
    <recommendedName>
        <fullName evidence="1 5">Thymidylate synthase</fullName>
        <shortName evidence="5">TS</shortName>
        <shortName evidence="5">TSase</shortName>
        <ecNumber evidence="1 5">2.1.1.45</ecNumber>
    </recommendedName>
</protein>
<comment type="caution">
    <text evidence="7">The sequence shown here is derived from an EMBL/GenBank/DDBJ whole genome shotgun (WGS) entry which is preliminary data.</text>
</comment>
<dbReference type="PRINTS" id="PR00108">
    <property type="entry name" value="THYMDSNTHASE"/>
</dbReference>
<comment type="subunit">
    <text evidence="5">Homodimer.</text>
</comment>
<accession>A0A9D2R0I6</accession>
<dbReference type="AlphaFoldDB" id="A0A9D2R0I6"/>
<dbReference type="Gene3D" id="3.30.572.10">
    <property type="entry name" value="Thymidylate synthase/dCMP hydroxymethylase domain"/>
    <property type="match status" value="1"/>
</dbReference>
<sequence>MSYADKVFIDMCRDIIENGTSTEGEKVRPVWEDGTSAYTIKKFGVVNRYDLSKEFPALTLRRTAIKSCVDELLWIWQKKSNNVHELKSHIWDSWADESGSIGKAYGYQMGVKHQYKEGMMDQTDRVIYDLKNNPYSRRIMTNIYVHQDLHEMNLYPCAYSMTFNVTKEKDSDVLTLNGILNQRSQDVLTANNWNVCQYAVLIYMLAQVCGMKPGEFVHVIADAHIYDRHVPMIEELISREPLPAPTFWLNPEVKDFYDFTPDDVRLDHYETHPQIKNIPVAV</sequence>
<reference evidence="7" key="2">
    <citation type="submission" date="2021-04" db="EMBL/GenBank/DDBJ databases">
        <authorList>
            <person name="Gilroy R."/>
        </authorList>
    </citation>
    <scope>NUCLEOTIDE SEQUENCE</scope>
    <source>
        <strain evidence="7">ChiGjej3B3-11674</strain>
    </source>
</reference>
<name>A0A9D2R0I6_9FIRM</name>
<organism evidence="7 8">
    <name type="scientific">Candidatus Mediterraneibacter tabaqchaliae</name>
    <dbReference type="NCBI Taxonomy" id="2838689"/>
    <lineage>
        <taxon>Bacteria</taxon>
        <taxon>Bacillati</taxon>
        <taxon>Bacillota</taxon>
        <taxon>Clostridia</taxon>
        <taxon>Lachnospirales</taxon>
        <taxon>Lachnospiraceae</taxon>
        <taxon>Mediterraneibacter</taxon>
    </lineage>
</organism>